<feature type="compositionally biased region" description="Basic and acidic residues" evidence="1">
    <location>
        <begin position="73"/>
        <end position="94"/>
    </location>
</feature>
<gene>
    <name evidence="2" type="ORF">SBRY_70164</name>
</gene>
<sequence length="417" mass="44987">MLSGRNRRPGTRGRGLAGRRRTARRTRCARAARGRRAPAALGHQRPVVDRLRRQVGEGPGREERAPRAAARVHPQDALRGDRPAALPRGRDAQGRRRRPGRHRRGQQPGRRAGRADVHRGGPVARGLPRVGQRRRARTGAHERLGAADGVPDAGQGRDAGCRRHPCRLARRLRLPGPGLVRVRPGAVRPRGPGEPRLRRLRLDGDGAVPGRLRRARHVREVVRHPEHQPAADRRGRCAPLPGAGRGEERLHHQRGQHPDRRRDPAGQDPHRHRDEPAVGAAAGGLHGGGQAAGLGFRRRGPHRLGGHPERRADRLPPQGHPGAGPGVGQAGAAPAATGPAEGGAEARARTGGALLEHLGAGLVRGRRPGRGGGRVGPAAAAQDGRRPQPVTRRRQGGVLQYRQHMSAPSSQRRRCWF</sequence>
<feature type="compositionally biased region" description="Basic and acidic residues" evidence="1">
    <location>
        <begin position="191"/>
        <end position="204"/>
    </location>
</feature>
<feature type="region of interest" description="Disordered" evidence="1">
    <location>
        <begin position="363"/>
        <end position="417"/>
    </location>
</feature>
<evidence type="ECO:0000256" key="1">
    <source>
        <dbReference type="SAM" id="MobiDB-lite"/>
    </source>
</evidence>
<evidence type="ECO:0000313" key="2">
    <source>
        <dbReference type="EMBL" id="CAG7655553.1"/>
    </source>
</evidence>
<feature type="compositionally biased region" description="Basic and acidic residues" evidence="1">
    <location>
        <begin position="46"/>
        <end position="66"/>
    </location>
</feature>
<protein>
    <submittedName>
        <fullName evidence="2">Uncharacterized protein</fullName>
    </submittedName>
</protein>
<feature type="compositionally biased region" description="Basic and acidic residues" evidence="1">
    <location>
        <begin position="245"/>
        <end position="276"/>
    </location>
</feature>
<evidence type="ECO:0000313" key="3">
    <source>
        <dbReference type="Proteomes" id="UP001153328"/>
    </source>
</evidence>
<accession>A0A9W4H769</accession>
<feature type="region of interest" description="Disordered" evidence="1">
    <location>
        <begin position="1"/>
        <end position="161"/>
    </location>
</feature>
<feature type="compositionally biased region" description="Basic residues" evidence="1">
    <location>
        <begin position="1"/>
        <end position="36"/>
    </location>
</feature>
<dbReference type="AlphaFoldDB" id="A0A9W4H769"/>
<feature type="compositionally biased region" description="Low complexity" evidence="1">
    <location>
        <begin position="180"/>
        <end position="190"/>
    </location>
</feature>
<name>A0A9W4H769_9ACTN</name>
<feature type="compositionally biased region" description="Basic and acidic residues" evidence="1">
    <location>
        <begin position="218"/>
        <end position="235"/>
    </location>
</feature>
<feature type="region of interest" description="Disordered" evidence="1">
    <location>
        <begin position="180"/>
        <end position="351"/>
    </location>
</feature>
<feature type="compositionally biased region" description="Gly residues" evidence="1">
    <location>
        <begin position="281"/>
        <end position="292"/>
    </location>
</feature>
<feature type="compositionally biased region" description="Low complexity" evidence="1">
    <location>
        <begin position="330"/>
        <end position="351"/>
    </location>
</feature>
<reference evidence="2" key="1">
    <citation type="submission" date="2021-06" db="EMBL/GenBank/DDBJ databases">
        <authorList>
            <person name="Arsene-Ploetze F."/>
        </authorList>
    </citation>
    <scope>NUCLEOTIDE SEQUENCE</scope>
    <source>
        <strain evidence="2">SBRY1</strain>
    </source>
</reference>
<feature type="compositionally biased region" description="Basic residues" evidence="1">
    <location>
        <begin position="296"/>
        <end position="305"/>
    </location>
</feature>
<keyword evidence="3" id="KW-1185">Reference proteome</keyword>
<feature type="compositionally biased region" description="Basic residues" evidence="1">
    <location>
        <begin position="95"/>
        <end position="105"/>
    </location>
</feature>
<dbReference type="EMBL" id="CAJVAX010000021">
    <property type="protein sequence ID" value="CAG7655553.1"/>
    <property type="molecule type" value="Genomic_DNA"/>
</dbReference>
<comment type="caution">
    <text evidence="2">The sequence shown here is derived from an EMBL/GenBank/DDBJ whole genome shotgun (WGS) entry which is preliminary data.</text>
</comment>
<dbReference type="Proteomes" id="UP001153328">
    <property type="component" value="Unassembled WGS sequence"/>
</dbReference>
<organism evidence="2 3">
    <name type="scientific">Actinacidiphila bryophytorum</name>
    <dbReference type="NCBI Taxonomy" id="1436133"/>
    <lineage>
        <taxon>Bacteria</taxon>
        <taxon>Bacillati</taxon>
        <taxon>Actinomycetota</taxon>
        <taxon>Actinomycetes</taxon>
        <taxon>Kitasatosporales</taxon>
        <taxon>Streptomycetaceae</taxon>
        <taxon>Actinacidiphila</taxon>
    </lineage>
</organism>
<proteinExistence type="predicted"/>